<dbReference type="GO" id="GO:0003723">
    <property type="term" value="F:RNA binding"/>
    <property type="evidence" value="ECO:0007669"/>
    <property type="project" value="UniProtKB-UniRule"/>
</dbReference>
<keyword evidence="5 11" id="KW-0949">S-adenosyl-L-methionine</keyword>
<feature type="binding site" evidence="11">
    <location>
        <position position="111"/>
    </location>
    <ligand>
        <name>S-adenosyl-L-methionine</name>
        <dbReference type="ChEBI" id="CHEBI:59789"/>
    </ligand>
</feature>
<accession>A0A0L0BKZ3</accession>
<dbReference type="PROSITE" id="PS51689">
    <property type="entry name" value="SAM_RNA_A_N6_MT"/>
    <property type="match status" value="1"/>
</dbReference>
<dbReference type="PANTHER" id="PTHR11727:SF13">
    <property type="entry name" value="DIMETHYLADENOSINE TRANSFERASE 2, MITOCHONDRIAL"/>
    <property type="match status" value="1"/>
</dbReference>
<evidence type="ECO:0000256" key="6">
    <source>
        <dbReference type="ARBA" id="ARBA00022884"/>
    </source>
</evidence>
<sequence length="460" mass="53963">MLQTKHLLQQYTIVVNILRKYTAKPELKTFTQKKQYYGDLFPDKLLNKKQKTPSHLYITNEQTAHQINKHLEPFFQQSPCDTILELNPGIGAFTRRLLDNEEKFKKIILMETMDYFMGNLQEMHTLYPERVKVKQGDLVNIWKLVYQDKMDNGSRVQDLLRDIPNKQFEEAVGSYQFFKHLINSIIFQNSFLNLGRAEMYFVVPPPIYLHLTCTSEIGYMIYRSTSILFQMLFEYRFIARLPRDEFLPAQTEYNFTKGSKLGRVRSVNPEFLYLVRIIPRRDIYKYVAPEDMPSLWYFVKQNCISRRNRIIPNLEKWIPGCGPRLIINAEEPKPSVPLYDDEDVAKLPKYSSRCCTINNNDYYPNINIYTQFGDLSASQMLTLFSLFRKWPEYKESSFLASFENSMIKMEASAEDSVEGIAEEDDDITVEQTPEDDGVTTPTTTVQKVNAKRSRKTVKEI</sequence>
<feature type="binding site" evidence="11">
    <location>
        <position position="137"/>
    </location>
    <ligand>
        <name>S-adenosyl-L-methionine</name>
        <dbReference type="ChEBI" id="CHEBI:59789"/>
    </ligand>
</feature>
<feature type="region of interest" description="Disordered" evidence="13">
    <location>
        <begin position="413"/>
        <end position="460"/>
    </location>
</feature>
<dbReference type="GO" id="GO:0034246">
    <property type="term" value="F:mitochondrial transcription factor activity"/>
    <property type="evidence" value="ECO:0007669"/>
    <property type="project" value="TreeGrafter"/>
</dbReference>
<dbReference type="PANTHER" id="PTHR11727">
    <property type="entry name" value="DIMETHYLADENOSINE TRANSFERASE"/>
    <property type="match status" value="1"/>
</dbReference>
<name>A0A0L0BKZ3_LUCCU</name>
<feature type="compositionally biased region" description="Basic residues" evidence="13">
    <location>
        <begin position="449"/>
        <end position="460"/>
    </location>
</feature>
<evidence type="ECO:0000256" key="11">
    <source>
        <dbReference type="PROSITE-ProRule" id="PRU01026"/>
    </source>
</evidence>
<evidence type="ECO:0000256" key="7">
    <source>
        <dbReference type="ARBA" id="ARBA00022946"/>
    </source>
</evidence>
<dbReference type="InterPro" id="IPR029063">
    <property type="entry name" value="SAM-dependent_MTases_sf"/>
</dbReference>
<keyword evidence="8" id="KW-0805">Transcription regulation</keyword>
<evidence type="ECO:0000256" key="1">
    <source>
        <dbReference type="ARBA" id="ARBA00004173"/>
    </source>
</evidence>
<keyword evidence="6 11" id="KW-0694">RNA-binding</keyword>
<dbReference type="GO" id="GO:0005759">
    <property type="term" value="C:mitochondrial matrix"/>
    <property type="evidence" value="ECO:0007669"/>
    <property type="project" value="TreeGrafter"/>
</dbReference>
<proteinExistence type="inferred from homology"/>
<evidence type="ECO:0000256" key="4">
    <source>
        <dbReference type="ARBA" id="ARBA00022679"/>
    </source>
</evidence>
<keyword evidence="3 11" id="KW-0489">Methyltransferase</keyword>
<comment type="caution">
    <text evidence="14">The sequence shown here is derived from an EMBL/GenBank/DDBJ whole genome shotgun (WGS) entry which is preliminary data.</text>
</comment>
<gene>
    <name evidence="14" type="ORF">FF38_00448</name>
</gene>
<comment type="similarity">
    <text evidence="11 12">Belongs to the class I-like SAM-binding methyltransferase superfamily. rRNA adenine N(6)-methyltransferase family.</text>
</comment>
<evidence type="ECO:0000256" key="3">
    <source>
        <dbReference type="ARBA" id="ARBA00022603"/>
    </source>
</evidence>
<evidence type="ECO:0000313" key="15">
    <source>
        <dbReference type="Proteomes" id="UP000037069"/>
    </source>
</evidence>
<keyword evidence="9" id="KW-0496">Mitochondrion</keyword>
<dbReference type="STRING" id="7375.A0A0L0BKZ3"/>
<keyword evidence="15" id="KW-1185">Reference proteome</keyword>
<dbReference type="Gene3D" id="3.40.50.150">
    <property type="entry name" value="Vaccinia Virus protein VP39"/>
    <property type="match status" value="1"/>
</dbReference>
<dbReference type="Pfam" id="PF00398">
    <property type="entry name" value="RrnaAD"/>
    <property type="match status" value="1"/>
</dbReference>
<keyword evidence="10" id="KW-0804">Transcription</keyword>
<dbReference type="Proteomes" id="UP000037069">
    <property type="component" value="Unassembled WGS sequence"/>
</dbReference>
<dbReference type="OrthoDB" id="9895503at2759"/>
<comment type="caution">
    <text evidence="11">Lacks conserved residue(s) required for the propagation of feature annotation.</text>
</comment>
<feature type="binding site" evidence="11">
    <location>
        <position position="58"/>
    </location>
    <ligand>
        <name>S-adenosyl-L-methionine</name>
        <dbReference type="ChEBI" id="CHEBI:59789"/>
    </ligand>
</feature>
<keyword evidence="2 12" id="KW-0698">rRNA processing</keyword>
<evidence type="ECO:0000256" key="2">
    <source>
        <dbReference type="ARBA" id="ARBA00022552"/>
    </source>
</evidence>
<dbReference type="OMA" id="QFRQWPE"/>
<dbReference type="EMBL" id="JRES01001712">
    <property type="protein sequence ID" value="KNC20603.1"/>
    <property type="molecule type" value="Genomic_DNA"/>
</dbReference>
<dbReference type="GO" id="GO:0006391">
    <property type="term" value="P:transcription initiation at mitochondrial promoter"/>
    <property type="evidence" value="ECO:0007669"/>
    <property type="project" value="TreeGrafter"/>
</dbReference>
<evidence type="ECO:0000256" key="12">
    <source>
        <dbReference type="RuleBase" id="RU362106"/>
    </source>
</evidence>
<reference evidence="14 15" key="1">
    <citation type="journal article" date="2015" name="Nat. Commun.">
        <title>Lucilia cuprina genome unlocks parasitic fly biology to underpin future interventions.</title>
        <authorList>
            <person name="Anstead C.A."/>
            <person name="Korhonen P.K."/>
            <person name="Young N.D."/>
            <person name="Hall R.S."/>
            <person name="Jex A.R."/>
            <person name="Murali S.C."/>
            <person name="Hughes D.S."/>
            <person name="Lee S.F."/>
            <person name="Perry T."/>
            <person name="Stroehlein A.J."/>
            <person name="Ansell B.R."/>
            <person name="Breugelmans B."/>
            <person name="Hofmann A."/>
            <person name="Qu J."/>
            <person name="Dugan S."/>
            <person name="Lee S.L."/>
            <person name="Chao H."/>
            <person name="Dinh H."/>
            <person name="Han Y."/>
            <person name="Doddapaneni H.V."/>
            <person name="Worley K.C."/>
            <person name="Muzny D.M."/>
            <person name="Ioannidis P."/>
            <person name="Waterhouse R.M."/>
            <person name="Zdobnov E.M."/>
            <person name="James P.J."/>
            <person name="Bagnall N.H."/>
            <person name="Kotze A.C."/>
            <person name="Gibbs R.A."/>
            <person name="Richards S."/>
            <person name="Batterham P."/>
            <person name="Gasser R.B."/>
        </authorList>
    </citation>
    <scope>NUCLEOTIDE SEQUENCE [LARGE SCALE GENOMIC DNA]</scope>
    <source>
        <strain evidence="14 15">LS</strain>
        <tissue evidence="14">Full body</tissue>
    </source>
</reference>
<keyword evidence="7" id="KW-0809">Transit peptide</keyword>
<dbReference type="AlphaFoldDB" id="A0A0L0BKZ3"/>
<evidence type="ECO:0000256" key="8">
    <source>
        <dbReference type="ARBA" id="ARBA00023015"/>
    </source>
</evidence>
<dbReference type="GO" id="GO:0000179">
    <property type="term" value="F:rRNA (adenine-N6,N6-)-dimethyltransferase activity"/>
    <property type="evidence" value="ECO:0007669"/>
    <property type="project" value="UniProtKB-UniRule"/>
</dbReference>
<feature type="compositionally biased region" description="Acidic residues" evidence="13">
    <location>
        <begin position="413"/>
        <end position="437"/>
    </location>
</feature>
<dbReference type="PIRSF" id="PIRSF027833">
    <property type="entry name" value="MtTFB2"/>
    <property type="match status" value="1"/>
</dbReference>
<evidence type="ECO:0000256" key="10">
    <source>
        <dbReference type="ARBA" id="ARBA00023163"/>
    </source>
</evidence>
<dbReference type="SUPFAM" id="SSF53335">
    <property type="entry name" value="S-adenosyl-L-methionine-dependent methyltransferases"/>
    <property type="match status" value="1"/>
</dbReference>
<organism evidence="14 15">
    <name type="scientific">Lucilia cuprina</name>
    <name type="common">Green bottle fly</name>
    <name type="synonym">Australian sheep blowfly</name>
    <dbReference type="NCBI Taxonomy" id="7375"/>
    <lineage>
        <taxon>Eukaryota</taxon>
        <taxon>Metazoa</taxon>
        <taxon>Ecdysozoa</taxon>
        <taxon>Arthropoda</taxon>
        <taxon>Hexapoda</taxon>
        <taxon>Insecta</taxon>
        <taxon>Pterygota</taxon>
        <taxon>Neoptera</taxon>
        <taxon>Endopterygota</taxon>
        <taxon>Diptera</taxon>
        <taxon>Brachycera</taxon>
        <taxon>Muscomorpha</taxon>
        <taxon>Oestroidea</taxon>
        <taxon>Calliphoridae</taxon>
        <taxon>Luciliinae</taxon>
        <taxon>Lucilia</taxon>
    </lineage>
</organism>
<dbReference type="InterPro" id="IPR001737">
    <property type="entry name" value="KsgA/Erm"/>
</dbReference>
<evidence type="ECO:0000256" key="5">
    <source>
        <dbReference type="ARBA" id="ARBA00022691"/>
    </source>
</evidence>
<keyword evidence="4 11" id="KW-0808">Transferase</keyword>
<evidence type="ECO:0000256" key="9">
    <source>
        <dbReference type="ARBA" id="ARBA00023128"/>
    </source>
</evidence>
<evidence type="ECO:0000256" key="13">
    <source>
        <dbReference type="SAM" id="MobiDB-lite"/>
    </source>
</evidence>
<evidence type="ECO:0000313" key="14">
    <source>
        <dbReference type="EMBL" id="KNC20603.1"/>
    </source>
</evidence>
<protein>
    <recommendedName>
        <fullName evidence="12">rRNA adenine N(6)-methyltransferase</fullName>
        <ecNumber evidence="12">2.1.1.-</ecNumber>
    </recommendedName>
</protein>
<comment type="subcellular location">
    <subcellularLocation>
        <location evidence="1">Mitochondrion</location>
    </subcellularLocation>
</comment>
<dbReference type="EC" id="2.1.1.-" evidence="12"/>